<evidence type="ECO:0000313" key="1">
    <source>
        <dbReference type="EMBL" id="KAH7839200.1"/>
    </source>
</evidence>
<name>A0ACB7XEZ2_9ERIC</name>
<dbReference type="Proteomes" id="UP000828048">
    <property type="component" value="Chromosome 10"/>
</dbReference>
<proteinExistence type="predicted"/>
<keyword evidence="2" id="KW-1185">Reference proteome</keyword>
<evidence type="ECO:0000313" key="2">
    <source>
        <dbReference type="Proteomes" id="UP000828048"/>
    </source>
</evidence>
<sequence>MDDIVFTIEIHHGGHFLENPLRYIDGLVNHVDDCVPDLFSKLEVEDIVQRLGYNNLKMLWYRIPGLGLLNGLRVIGNDNDALDMTRYVKGHNQIEVYVEHIIDEVQVVSHLALPPPQMDEVHEVLIEEGNVDRGMGEDKVCYSCDTDDRDLDIDIPLTDDSDYDDILFDKYTEKEDLTDQENCGNNDLFDSDNEMEDQTNIDEVYVEGMRCDHESEELITGESESETKNEDNQSNDTLKISKFEVLKPVDRAENLRFTIGMLFSSLEELKTAITEYSVHGGYGIKFTKNED</sequence>
<protein>
    <submittedName>
        <fullName evidence="1">Uncharacterized protein</fullName>
    </submittedName>
</protein>
<gene>
    <name evidence="1" type="ORF">Vadar_001004</name>
</gene>
<organism evidence="1 2">
    <name type="scientific">Vaccinium darrowii</name>
    <dbReference type="NCBI Taxonomy" id="229202"/>
    <lineage>
        <taxon>Eukaryota</taxon>
        <taxon>Viridiplantae</taxon>
        <taxon>Streptophyta</taxon>
        <taxon>Embryophyta</taxon>
        <taxon>Tracheophyta</taxon>
        <taxon>Spermatophyta</taxon>
        <taxon>Magnoliopsida</taxon>
        <taxon>eudicotyledons</taxon>
        <taxon>Gunneridae</taxon>
        <taxon>Pentapetalae</taxon>
        <taxon>asterids</taxon>
        <taxon>Ericales</taxon>
        <taxon>Ericaceae</taxon>
        <taxon>Vaccinioideae</taxon>
        <taxon>Vaccinieae</taxon>
        <taxon>Vaccinium</taxon>
    </lineage>
</organism>
<comment type="caution">
    <text evidence="1">The sequence shown here is derived from an EMBL/GenBank/DDBJ whole genome shotgun (WGS) entry which is preliminary data.</text>
</comment>
<dbReference type="EMBL" id="CM037160">
    <property type="protein sequence ID" value="KAH7839200.1"/>
    <property type="molecule type" value="Genomic_DNA"/>
</dbReference>
<reference evidence="1 2" key="1">
    <citation type="journal article" date="2021" name="Hortic Res">
        <title>High-quality reference genome and annotation aids understanding of berry development for evergreen blueberry (Vaccinium darrowii).</title>
        <authorList>
            <person name="Yu J."/>
            <person name="Hulse-Kemp A.M."/>
            <person name="Babiker E."/>
            <person name="Staton M."/>
        </authorList>
    </citation>
    <scope>NUCLEOTIDE SEQUENCE [LARGE SCALE GENOMIC DNA]</scope>
    <source>
        <strain evidence="2">cv. NJ 8807/NJ 8810</strain>
        <tissue evidence="1">Young leaf</tissue>
    </source>
</reference>
<accession>A0ACB7XEZ2</accession>